<name>A0AAP0M425_9ROSI</name>
<accession>A0AAP0M425</accession>
<dbReference type="EMBL" id="JBCGBO010000005">
    <property type="protein sequence ID" value="KAK9198249.1"/>
    <property type="molecule type" value="Genomic_DNA"/>
</dbReference>
<evidence type="ECO:0000313" key="1">
    <source>
        <dbReference type="EMBL" id="KAK9198249.1"/>
    </source>
</evidence>
<organism evidence="1 2">
    <name type="scientific">Citrus x changshan-huyou</name>
    <dbReference type="NCBI Taxonomy" id="2935761"/>
    <lineage>
        <taxon>Eukaryota</taxon>
        <taxon>Viridiplantae</taxon>
        <taxon>Streptophyta</taxon>
        <taxon>Embryophyta</taxon>
        <taxon>Tracheophyta</taxon>
        <taxon>Spermatophyta</taxon>
        <taxon>Magnoliopsida</taxon>
        <taxon>eudicotyledons</taxon>
        <taxon>Gunneridae</taxon>
        <taxon>Pentapetalae</taxon>
        <taxon>rosids</taxon>
        <taxon>malvids</taxon>
        <taxon>Sapindales</taxon>
        <taxon>Rutaceae</taxon>
        <taxon>Aurantioideae</taxon>
        <taxon>Citrus</taxon>
    </lineage>
</organism>
<dbReference type="Proteomes" id="UP001428341">
    <property type="component" value="Unassembled WGS sequence"/>
</dbReference>
<evidence type="ECO:0000313" key="2">
    <source>
        <dbReference type="Proteomes" id="UP001428341"/>
    </source>
</evidence>
<gene>
    <name evidence="1" type="ORF">WN944_013433</name>
</gene>
<comment type="caution">
    <text evidence="1">The sequence shown here is derived from an EMBL/GenBank/DDBJ whole genome shotgun (WGS) entry which is preliminary data.</text>
</comment>
<proteinExistence type="predicted"/>
<keyword evidence="2" id="KW-1185">Reference proteome</keyword>
<dbReference type="AlphaFoldDB" id="A0AAP0M425"/>
<sequence>MRKDGDGGVRNDGLLGMWDPAKLGSGEKDKRRMREKNFGCSSTTYCLVTGTRFLDGRVLLAFMERALYLNDVLKW</sequence>
<protein>
    <submittedName>
        <fullName evidence="1">Uncharacterized protein</fullName>
    </submittedName>
</protein>
<reference evidence="1 2" key="1">
    <citation type="submission" date="2024-05" db="EMBL/GenBank/DDBJ databases">
        <title>Haplotype-resolved chromosome-level genome assembly of Huyou (Citrus changshanensis).</title>
        <authorList>
            <person name="Miao C."/>
            <person name="Chen W."/>
            <person name="Wu Y."/>
            <person name="Wang L."/>
            <person name="Zhao S."/>
            <person name="Grierson D."/>
            <person name="Xu C."/>
            <person name="Chen K."/>
        </authorList>
    </citation>
    <scope>NUCLEOTIDE SEQUENCE [LARGE SCALE GENOMIC DNA]</scope>
    <source>
        <strain evidence="1">01-14</strain>
        <tissue evidence="1">Leaf</tissue>
    </source>
</reference>